<protein>
    <submittedName>
        <fullName evidence="1">Uncharacterized protein</fullName>
    </submittedName>
</protein>
<evidence type="ECO:0000313" key="1">
    <source>
        <dbReference type="EMBL" id="KAK3065651.1"/>
    </source>
</evidence>
<gene>
    <name evidence="1" type="ORF">LTS18_002573</name>
</gene>
<keyword evidence="2" id="KW-1185">Reference proteome</keyword>
<comment type="caution">
    <text evidence="1">The sequence shown here is derived from an EMBL/GenBank/DDBJ whole genome shotgun (WGS) entry which is preliminary data.</text>
</comment>
<feature type="non-terminal residue" evidence="1">
    <location>
        <position position="160"/>
    </location>
</feature>
<accession>A0ACC3DDH4</accession>
<organism evidence="1 2">
    <name type="scientific">Coniosporium uncinatum</name>
    <dbReference type="NCBI Taxonomy" id="93489"/>
    <lineage>
        <taxon>Eukaryota</taxon>
        <taxon>Fungi</taxon>
        <taxon>Dikarya</taxon>
        <taxon>Ascomycota</taxon>
        <taxon>Pezizomycotina</taxon>
        <taxon>Dothideomycetes</taxon>
        <taxon>Dothideomycetes incertae sedis</taxon>
        <taxon>Coniosporium</taxon>
    </lineage>
</organism>
<dbReference type="EMBL" id="JAWDJW010006308">
    <property type="protein sequence ID" value="KAK3065651.1"/>
    <property type="molecule type" value="Genomic_DNA"/>
</dbReference>
<reference evidence="1" key="1">
    <citation type="submission" date="2024-09" db="EMBL/GenBank/DDBJ databases">
        <title>Black Yeasts Isolated from many extreme environments.</title>
        <authorList>
            <person name="Coleine C."/>
            <person name="Stajich J.E."/>
            <person name="Selbmann L."/>
        </authorList>
    </citation>
    <scope>NUCLEOTIDE SEQUENCE</scope>
    <source>
        <strain evidence="1">CCFEE 5737</strain>
    </source>
</reference>
<dbReference type="Proteomes" id="UP001186974">
    <property type="component" value="Unassembled WGS sequence"/>
</dbReference>
<name>A0ACC3DDH4_9PEZI</name>
<proteinExistence type="predicted"/>
<sequence>MNKNIPAARAIWLVKCVGANEMRAFKRKGAGSVNATGGACKWIREWTTQVEQFLEGTVALCGKQGDWRSKMDYAVRLVSYLYTEQILDQDHFLDWLITSLEGWGTFDKIVDERKTEKGVEPITERVTEQRIDRTPVWLLLVQIYWKDLVAVRKRGRRLAE</sequence>
<evidence type="ECO:0000313" key="2">
    <source>
        <dbReference type="Proteomes" id="UP001186974"/>
    </source>
</evidence>